<sequence length="273" mass="32537">MNKVSLDEIKKLELELLDLVDKVCRENDIEYSLGGGSLLGSVRHKGFIPWDDDIDIMLTRKNYDKLIKLLSHQEEAELWHYSIKETFQPYAKLCNKKTYQAKSGFDFLWPKIGVNIDIFPMDSMPSKEEERVKFMHEAQHKAEILYSTSFPAFVSGSKWYYSFARLFLRGPKYLKYHGKNRQVARDVDDFMSRYQLDSSANQIGFLASRYFDKEHFQIEIFEEYEEVKFENLTVRKIVDHDSYLRQIHGDYMQLPPESQRINHDYVTFYWKEV</sequence>
<dbReference type="Pfam" id="PF04991">
    <property type="entry name" value="LicD"/>
    <property type="match status" value="1"/>
</dbReference>
<keyword evidence="3" id="KW-0808">Transferase</keyword>
<evidence type="ECO:0000313" key="4">
    <source>
        <dbReference type="Proteomes" id="UP000053719"/>
    </source>
</evidence>
<dbReference type="AlphaFoldDB" id="A0A0V8E4G6"/>
<dbReference type="Proteomes" id="UP000053719">
    <property type="component" value="Unassembled WGS sequence"/>
</dbReference>
<dbReference type="PANTHER" id="PTHR43404:SF2">
    <property type="entry name" value="LIPOPOLYSACCHARIDE CHOLINEPHOSPHOTRANSFERASE LICD"/>
    <property type="match status" value="1"/>
</dbReference>
<organism evidence="3 4">
    <name type="scientific">Lactococcus lactis subsp. lactis</name>
    <name type="common">Streptococcus lactis</name>
    <dbReference type="NCBI Taxonomy" id="1360"/>
    <lineage>
        <taxon>Bacteria</taxon>
        <taxon>Bacillati</taxon>
        <taxon>Bacillota</taxon>
        <taxon>Bacilli</taxon>
        <taxon>Lactobacillales</taxon>
        <taxon>Streptococcaceae</taxon>
        <taxon>Lactococcus</taxon>
    </lineage>
</organism>
<gene>
    <name evidence="2" type="ORF">LL14B4_00920</name>
    <name evidence="3" type="ORF">M20_1411</name>
</gene>
<proteinExistence type="predicted"/>
<dbReference type="GO" id="GO:0009100">
    <property type="term" value="P:glycoprotein metabolic process"/>
    <property type="evidence" value="ECO:0007669"/>
    <property type="project" value="UniProtKB-ARBA"/>
</dbReference>
<dbReference type="RefSeq" id="WP_058211808.1">
    <property type="nucleotide sequence ID" value="NZ_CP028160.1"/>
</dbReference>
<feature type="domain" description="LicD/FKTN/FKRP nucleotidyltransferase" evidence="1">
    <location>
        <begin position="24"/>
        <end position="248"/>
    </location>
</feature>
<evidence type="ECO:0000259" key="1">
    <source>
        <dbReference type="Pfam" id="PF04991"/>
    </source>
</evidence>
<dbReference type="PATRIC" id="fig|1360.114.peg.969"/>
<name>A0A0V8E4G6_LACLL</name>
<accession>A0A0V8E4G6</accession>
<evidence type="ECO:0000313" key="3">
    <source>
        <dbReference type="EMBL" id="KSU20553.1"/>
    </source>
</evidence>
<dbReference type="GeneID" id="89632353"/>
<dbReference type="GO" id="GO:0016740">
    <property type="term" value="F:transferase activity"/>
    <property type="evidence" value="ECO:0007669"/>
    <property type="project" value="UniProtKB-KW"/>
</dbReference>
<dbReference type="PANTHER" id="PTHR43404">
    <property type="entry name" value="LIPOPOLYSACCHARIDE CHOLINEPHOSPHOTRANSFERASE LICD"/>
    <property type="match status" value="1"/>
</dbReference>
<dbReference type="InterPro" id="IPR052942">
    <property type="entry name" value="LPS_cholinephosphotransferase"/>
</dbReference>
<evidence type="ECO:0000313" key="2">
    <source>
        <dbReference type="EMBL" id="AWN64828.1"/>
    </source>
</evidence>
<reference evidence="3" key="2">
    <citation type="journal article" date="2017" name="Genome Announc.">
        <title>Draft Genome Sequences of 24 Lactococcus lactis Strains.</title>
        <authorList>
            <person name="Backus L."/>
            <person name="Wels M."/>
            <person name="Boekhorst J."/>
            <person name="Dijkstra A.R."/>
            <person name="Beerthuyzen M."/>
            <person name="Kelly W.J."/>
            <person name="Siezen R.J."/>
            <person name="van Hijum S.A."/>
            <person name="Bachmann H."/>
        </authorList>
    </citation>
    <scope>NUCLEOTIDE SEQUENCE</scope>
    <source>
        <strain evidence="3">M20</strain>
    </source>
</reference>
<reference evidence="2 5" key="3">
    <citation type="submission" date="2018-03" db="EMBL/GenBank/DDBJ databases">
        <title>Genome sequence of Lactococcus lactis strain 14B4 from almond drupe.</title>
        <authorList>
            <person name="Tran T.D."/>
            <person name="McGarvey J.A."/>
            <person name="Huynh S."/>
            <person name="Parker C.T."/>
        </authorList>
    </citation>
    <scope>NUCLEOTIDE SEQUENCE [LARGE SCALE GENOMIC DNA]</scope>
    <source>
        <strain evidence="2 5">14B4</strain>
    </source>
</reference>
<dbReference type="EMBL" id="CP028160">
    <property type="protein sequence ID" value="AWN64828.1"/>
    <property type="molecule type" value="Genomic_DNA"/>
</dbReference>
<dbReference type="InterPro" id="IPR007074">
    <property type="entry name" value="LicD/FKTN/FKRP_NTP_transf"/>
</dbReference>
<reference evidence="4" key="1">
    <citation type="submission" date="2015-10" db="EMBL/GenBank/DDBJ databases">
        <title>Draft Genome Sequences of 11 Lactococcus lactis subspecies cremoris strains.</title>
        <authorList>
            <person name="Wels M."/>
            <person name="Backus L."/>
            <person name="Boekhorst J."/>
            <person name="Dijkstra A."/>
            <person name="Beerthuizen M."/>
            <person name="Kelly W."/>
            <person name="Siezen R."/>
            <person name="Bachmann H."/>
            <person name="Van Hijum S."/>
        </authorList>
    </citation>
    <scope>NUCLEOTIDE SEQUENCE [LARGE SCALE GENOMIC DNA]</scope>
    <source>
        <strain evidence="4">M20</strain>
    </source>
</reference>
<dbReference type="Proteomes" id="UP000245919">
    <property type="component" value="Chromosome"/>
</dbReference>
<protein>
    <submittedName>
        <fullName evidence="2">LicD family protein</fullName>
    </submittedName>
    <submittedName>
        <fullName evidence="3">Lipopolysaccharide cholinephosphotransferase LicD1</fullName>
    </submittedName>
</protein>
<evidence type="ECO:0000313" key="5">
    <source>
        <dbReference type="Proteomes" id="UP000245919"/>
    </source>
</evidence>
<dbReference type="EMBL" id="LKLU01000084">
    <property type="protein sequence ID" value="KSU20553.1"/>
    <property type="molecule type" value="Genomic_DNA"/>
</dbReference>